<dbReference type="EMBL" id="CP001825">
    <property type="protein sequence ID" value="ACZ42583.1"/>
    <property type="molecule type" value="Genomic_DNA"/>
</dbReference>
<dbReference type="SUPFAM" id="SSF52255">
    <property type="entry name" value="N5-CAIR mutase (phosphoribosylaminoimidazole carboxylase, PurE)"/>
    <property type="match status" value="1"/>
</dbReference>
<dbReference type="PANTHER" id="PTHR43064">
    <property type="entry name" value="PHOSPHORIBOSYLAMINOIMIDAZOLE CARBOXYLASE-RELATED"/>
    <property type="match status" value="1"/>
</dbReference>
<dbReference type="PANTHER" id="PTHR43064:SF1">
    <property type="entry name" value="SLL1489 PROTEIN"/>
    <property type="match status" value="1"/>
</dbReference>
<dbReference type="OrthoDB" id="9782511at2"/>
<dbReference type="Proteomes" id="UP000000323">
    <property type="component" value="Chromosome 1"/>
</dbReference>
<dbReference type="AlphaFoldDB" id="D1CCR8"/>
<reference evidence="3" key="1">
    <citation type="journal article" date="2010" name="Stand. Genomic Sci.">
        <title>Complete genome sequence of 'Thermobaculum terrenum' type strain (YNP1).</title>
        <authorList>
            <person name="Kiss H."/>
            <person name="Cleland D."/>
            <person name="Lapidus A."/>
            <person name="Lucas S."/>
            <person name="Glavina Del Rio T."/>
            <person name="Nolan M."/>
            <person name="Tice H."/>
            <person name="Han C."/>
            <person name="Goodwin L."/>
            <person name="Pitluck S."/>
            <person name="Liolios K."/>
            <person name="Ivanova N."/>
            <person name="Mavromatis K."/>
            <person name="Ovchinnikova G."/>
            <person name="Pati A."/>
            <person name="Chen A."/>
            <person name="Palaniappan K."/>
            <person name="Land M."/>
            <person name="Hauser L."/>
            <person name="Chang Y."/>
            <person name="Jeffries C."/>
            <person name="Lu M."/>
            <person name="Brettin T."/>
            <person name="Detter J."/>
            <person name="Goker M."/>
            <person name="Tindall B."/>
            <person name="Beck B."/>
            <person name="McDermott T."/>
            <person name="Woyke T."/>
            <person name="Bristow J."/>
            <person name="Eisen J."/>
            <person name="Markowitz V."/>
            <person name="Hugenholtz P."/>
            <person name="Kyrpides N."/>
            <person name="Klenk H."/>
            <person name="Cheng J."/>
        </authorList>
    </citation>
    <scope>NUCLEOTIDE SEQUENCE [LARGE SCALE GENOMIC DNA]</scope>
    <source>
        <strain evidence="3">ATCC BAA-798 / YNP1</strain>
    </source>
</reference>
<accession>D1CCR8</accession>
<evidence type="ECO:0000313" key="2">
    <source>
        <dbReference type="EMBL" id="ACZ42583.1"/>
    </source>
</evidence>
<name>D1CCR8_THET1</name>
<dbReference type="SMART" id="SM01001">
    <property type="entry name" value="AIRC"/>
    <property type="match status" value="1"/>
</dbReference>
<gene>
    <name evidence="2" type="ordered locus">Tter_1677</name>
</gene>
<dbReference type="RefSeq" id="WP_012875617.1">
    <property type="nucleotide sequence ID" value="NC_013525.1"/>
</dbReference>
<evidence type="ECO:0000259" key="1">
    <source>
        <dbReference type="SMART" id="SM01001"/>
    </source>
</evidence>
<protein>
    <submittedName>
        <fullName evidence="2">1-(5-phosphoribosyl)-5-amino-4-imidazole-carboxylate (AIR) carboxylase</fullName>
    </submittedName>
</protein>
<dbReference type="InterPro" id="IPR039476">
    <property type="entry name" value="P2CMN_synthase_LarB"/>
</dbReference>
<organism evidence="2 3">
    <name type="scientific">Thermobaculum terrenum (strain ATCC BAA-798 / CCMEE 7001 / YNP1)</name>
    <dbReference type="NCBI Taxonomy" id="525904"/>
    <lineage>
        <taxon>Bacteria</taxon>
        <taxon>Bacillati</taxon>
        <taxon>Chloroflexota</taxon>
        <taxon>Chloroflexia</taxon>
        <taxon>Candidatus Thermobaculales</taxon>
        <taxon>Candidatus Thermobaculaceae</taxon>
        <taxon>Thermobaculum</taxon>
    </lineage>
</organism>
<dbReference type="KEGG" id="ttr:Tter_1677"/>
<dbReference type="STRING" id="525904.Tter_1677"/>
<dbReference type="Pfam" id="PF00731">
    <property type="entry name" value="AIRC"/>
    <property type="match status" value="1"/>
</dbReference>
<evidence type="ECO:0000313" key="3">
    <source>
        <dbReference type="Proteomes" id="UP000000323"/>
    </source>
</evidence>
<feature type="domain" description="PurE" evidence="1">
    <location>
        <begin position="106"/>
        <end position="240"/>
    </location>
</feature>
<sequence length="250" mass="26332">MDPFADLIASLSTDRDEHAGQLARVDLHRQSRKGVPEVIYAPGKNLEVIFRSMEELLSHSGRVIVSRPSPEIRGEIIARYNPRYHVIGNWSVAVEDPNIPLPVLDATVGIITAGSSDWPIAEEAQLVVRHMGCKIIEARDVGVAGIHRLFPPLREMLGQGVDVIIVVAGMDGALPSVVSGLVDVPVVGIPTSTGYGAGGQGWGALLSMLQTCAPGLSVVNIDNGIGGGAVAGMIARQVSKARRANSSNGK</sequence>
<keyword evidence="3" id="KW-1185">Reference proteome</keyword>
<dbReference type="GO" id="GO:0006189">
    <property type="term" value="P:'de novo' IMP biosynthetic process"/>
    <property type="evidence" value="ECO:0007669"/>
    <property type="project" value="InterPro"/>
</dbReference>
<dbReference type="InterPro" id="IPR000031">
    <property type="entry name" value="PurE_dom"/>
</dbReference>
<dbReference type="eggNOG" id="COG1691">
    <property type="taxonomic scope" value="Bacteria"/>
</dbReference>
<dbReference type="GO" id="GO:0016787">
    <property type="term" value="F:hydrolase activity"/>
    <property type="evidence" value="ECO:0007669"/>
    <property type="project" value="InterPro"/>
</dbReference>
<dbReference type="Gene3D" id="3.40.50.1970">
    <property type="match status" value="1"/>
</dbReference>
<dbReference type="NCBIfam" id="NF033503">
    <property type="entry name" value="LarB"/>
    <property type="match status" value="1"/>
</dbReference>
<dbReference type="HOGENOM" id="CLU_065705_0_0_0"/>
<proteinExistence type="predicted"/>